<protein>
    <submittedName>
        <fullName evidence="2">Polysaccharide pyruvyl transferase family protein</fullName>
    </submittedName>
</protein>
<evidence type="ECO:0000259" key="1">
    <source>
        <dbReference type="Pfam" id="PF04230"/>
    </source>
</evidence>
<name>A0A9X1NPD9_9HYPH</name>
<keyword evidence="2" id="KW-0808">Transferase</keyword>
<feature type="domain" description="Polysaccharide pyruvyl transferase" evidence="1">
    <location>
        <begin position="208"/>
        <end position="239"/>
    </location>
</feature>
<dbReference type="EMBL" id="JAJOZR010000003">
    <property type="protein sequence ID" value="MCD7108707.1"/>
    <property type="molecule type" value="Genomic_DNA"/>
</dbReference>
<sequence length="353" mass="38807">MKMNRLAEQVRKTGSVPLSWAGSTMAMDYINIGDALSPVMVALLSGKPVHRVPSRSKTMRMACVGTIAHGMSGGEVWFWGTGSSRWTNPSAAKEELVAFAPSADSTFHVTATRGPLSEALITGAAEGTVGVYGDPVWLLPRFYAPRVEKTWKLGVIVHLSELADRDPEAHMKETLLRYGIPEAFAPHVRLINTVTSIGMDAMKTRIDEILACERIVSTSLHGMVFAESYNIPCLHFATHGPVKGLHTRRLDETCDLDPRVIDLYRGLGLSDLPVYALPRTEPTDWEDLISAIDRAWTPKAFDAEALIAAFPLDVAPLEARPGETIWEHPVLQGLVLQHDVKELNLADRLRNKA</sequence>
<dbReference type="InterPro" id="IPR007345">
    <property type="entry name" value="Polysacch_pyruvyl_Trfase"/>
</dbReference>
<proteinExistence type="predicted"/>
<dbReference type="AlphaFoldDB" id="A0A9X1NPD9"/>
<dbReference type="Pfam" id="PF04230">
    <property type="entry name" value="PS_pyruv_trans"/>
    <property type="match status" value="1"/>
</dbReference>
<accession>A0A9X1NPD9</accession>
<evidence type="ECO:0000313" key="2">
    <source>
        <dbReference type="EMBL" id="MCD7108707.1"/>
    </source>
</evidence>
<dbReference type="RefSeq" id="WP_231812893.1">
    <property type="nucleotide sequence ID" value="NZ_JAJOZR010000003.1"/>
</dbReference>
<dbReference type="Proteomes" id="UP001139089">
    <property type="component" value="Unassembled WGS sequence"/>
</dbReference>
<gene>
    <name evidence="2" type="ORF">LRX75_06595</name>
</gene>
<evidence type="ECO:0000313" key="3">
    <source>
        <dbReference type="Proteomes" id="UP001139089"/>
    </source>
</evidence>
<reference evidence="2" key="1">
    <citation type="submission" date="2021-12" db="EMBL/GenBank/DDBJ databases">
        <authorList>
            <person name="Li Y."/>
        </authorList>
    </citation>
    <scope>NUCLEOTIDE SEQUENCE</scope>
    <source>
        <strain evidence="2">DKSPLA3</strain>
    </source>
</reference>
<dbReference type="GO" id="GO:0016740">
    <property type="term" value="F:transferase activity"/>
    <property type="evidence" value="ECO:0007669"/>
    <property type="project" value="UniProtKB-KW"/>
</dbReference>
<organism evidence="2 3">
    <name type="scientific">Rhizobium quercicola</name>
    <dbReference type="NCBI Taxonomy" id="2901226"/>
    <lineage>
        <taxon>Bacteria</taxon>
        <taxon>Pseudomonadati</taxon>
        <taxon>Pseudomonadota</taxon>
        <taxon>Alphaproteobacteria</taxon>
        <taxon>Hyphomicrobiales</taxon>
        <taxon>Rhizobiaceae</taxon>
        <taxon>Rhizobium/Agrobacterium group</taxon>
        <taxon>Rhizobium</taxon>
    </lineage>
</organism>
<keyword evidence="3" id="KW-1185">Reference proteome</keyword>
<comment type="caution">
    <text evidence="2">The sequence shown here is derived from an EMBL/GenBank/DDBJ whole genome shotgun (WGS) entry which is preliminary data.</text>
</comment>